<accession>A0A5B8MBJ1</accession>
<name>A0A5B8MBJ1_9CHLO</name>
<dbReference type="EMBL" id="CP031034">
    <property type="protein sequence ID" value="QDZ17816.1"/>
    <property type="molecule type" value="Genomic_DNA"/>
</dbReference>
<dbReference type="Pfam" id="PF11510">
    <property type="entry name" value="FA_FANCE"/>
    <property type="match status" value="1"/>
</dbReference>
<dbReference type="Gene3D" id="1.25.40.480">
    <property type="match status" value="1"/>
</dbReference>
<dbReference type="AlphaFoldDB" id="A0A5B8MBJ1"/>
<feature type="domain" description="Fanconi Anaemia group E protein C-terminal" evidence="1">
    <location>
        <begin position="220"/>
        <end position="396"/>
    </location>
</feature>
<dbReference type="PANTHER" id="PTHR32094:SF5">
    <property type="entry name" value="FANCONI ANEMIA GROUP E PROTEIN"/>
    <property type="match status" value="1"/>
</dbReference>
<evidence type="ECO:0000313" key="2">
    <source>
        <dbReference type="EMBL" id="QDZ17816.1"/>
    </source>
</evidence>
<dbReference type="OrthoDB" id="2449818at2759"/>
<dbReference type="InterPro" id="IPR039685">
    <property type="entry name" value="FANCE"/>
</dbReference>
<dbReference type="PANTHER" id="PTHR32094">
    <property type="entry name" value="FANCONI ANEMIA GROUP E PROTEIN"/>
    <property type="match status" value="1"/>
</dbReference>
<dbReference type="GO" id="GO:0043240">
    <property type="term" value="C:Fanconi anaemia nuclear complex"/>
    <property type="evidence" value="ECO:0007669"/>
    <property type="project" value="InterPro"/>
</dbReference>
<sequence length="402" mass="43057">MKRGRECPAAAARGAREIVRRVAAACFLGSGADPLAVARGESDALRSPQVPVEVAKLLIDRDDLLGALSHVGQTALLLFLNLHKASFFEGEWLNLVDLLASRAKRRGGWKGAFRDGCLRGCTEDVAPLPTPKLLLEQEGAGETAEEEGDDAVSPVSPVDAVSAATDPEALLAEFVASIEEGESGGVELARLKELLRGLDHDTCPAVVGDEALSQILEALLSDEAGLEDLSLFFRFLLKARVMALDKSPSQAMTAVIKAAASAHPRALSEAVLVPLATSGTLNLAQVELLRKAISVKELARLNPTVFQEIGEKGEWNENHLVVMHHLVQTCEELPPKALGAACVTFRARGKAFSSSLHFAKLINTIIQKFPEEARGEKEGLLEALECNTTFFGKIARSHAQKL</sequence>
<evidence type="ECO:0000313" key="3">
    <source>
        <dbReference type="Proteomes" id="UP000316726"/>
    </source>
</evidence>
<dbReference type="InterPro" id="IPR021025">
    <property type="entry name" value="Fanconi_anaemia_gr_E_prot_C"/>
</dbReference>
<reference evidence="2 3" key="1">
    <citation type="submission" date="2018-07" db="EMBL/GenBank/DDBJ databases">
        <title>The complete nuclear genome of the prasinophyte Chloropicon primus (CCMP1205).</title>
        <authorList>
            <person name="Pombert J.-F."/>
            <person name="Otis C."/>
            <person name="Turmel M."/>
            <person name="Lemieux C."/>
        </authorList>
    </citation>
    <scope>NUCLEOTIDE SEQUENCE [LARGE SCALE GENOMIC DNA]</scope>
    <source>
        <strain evidence="2 3">CCMP1205</strain>
    </source>
</reference>
<protein>
    <recommendedName>
        <fullName evidence="1">Fanconi Anaemia group E protein C-terminal domain-containing protein</fullName>
    </recommendedName>
</protein>
<proteinExistence type="predicted"/>
<organism evidence="2 3">
    <name type="scientific">Chloropicon primus</name>
    <dbReference type="NCBI Taxonomy" id="1764295"/>
    <lineage>
        <taxon>Eukaryota</taxon>
        <taxon>Viridiplantae</taxon>
        <taxon>Chlorophyta</taxon>
        <taxon>Chloropicophyceae</taxon>
        <taxon>Chloropicales</taxon>
        <taxon>Chloropicaceae</taxon>
        <taxon>Chloropicon</taxon>
    </lineage>
</organism>
<evidence type="ECO:0000259" key="1">
    <source>
        <dbReference type="Pfam" id="PF11510"/>
    </source>
</evidence>
<dbReference type="GO" id="GO:0036297">
    <property type="term" value="P:interstrand cross-link repair"/>
    <property type="evidence" value="ECO:0007669"/>
    <property type="project" value="InterPro"/>
</dbReference>
<dbReference type="Proteomes" id="UP000316726">
    <property type="component" value="Chromosome 1"/>
</dbReference>
<keyword evidence="3" id="KW-1185">Reference proteome</keyword>
<gene>
    <name evidence="2" type="ORF">A3770_01p03340</name>
</gene>